<feature type="domain" description="J" evidence="1">
    <location>
        <begin position="39"/>
        <end position="99"/>
    </location>
</feature>
<dbReference type="SMART" id="SM00271">
    <property type="entry name" value="DnaJ"/>
    <property type="match status" value="1"/>
</dbReference>
<dbReference type="PROSITE" id="PS50076">
    <property type="entry name" value="DNAJ_2"/>
    <property type="match status" value="1"/>
</dbReference>
<name>A0A6I4U839_9SPHN</name>
<dbReference type="CDD" id="cd06257">
    <property type="entry name" value="DnaJ"/>
    <property type="match status" value="1"/>
</dbReference>
<dbReference type="Proteomes" id="UP000429229">
    <property type="component" value="Unassembled WGS sequence"/>
</dbReference>
<dbReference type="SUPFAM" id="SSF46565">
    <property type="entry name" value="Chaperone J-domain"/>
    <property type="match status" value="1"/>
</dbReference>
<evidence type="ECO:0000259" key="1">
    <source>
        <dbReference type="PROSITE" id="PS50076"/>
    </source>
</evidence>
<gene>
    <name evidence="2" type="ORF">GRI68_12375</name>
</gene>
<dbReference type="PRINTS" id="PR00625">
    <property type="entry name" value="JDOMAIN"/>
</dbReference>
<dbReference type="Gene3D" id="1.10.287.110">
    <property type="entry name" value="DnaJ domain"/>
    <property type="match status" value="1"/>
</dbReference>
<protein>
    <submittedName>
        <fullName evidence="2">DnaJ domain-containing protein</fullName>
    </submittedName>
</protein>
<comment type="caution">
    <text evidence="2">The sequence shown here is derived from an EMBL/GenBank/DDBJ whole genome shotgun (WGS) entry which is preliminary data.</text>
</comment>
<sequence length="99" mass="11321">MIKFAILVLALSVLCRWALGKWPWDYMQSPPRRSDRLRDARRVLGLDADATRTEIREAYRRIASDIHPDRGGDHARLAEITAARDTLLANHPDDKGDSR</sequence>
<reference evidence="2 3" key="1">
    <citation type="submission" date="2019-12" db="EMBL/GenBank/DDBJ databases">
        <title>Genomic-based taxomic classification of the family Erythrobacteraceae.</title>
        <authorList>
            <person name="Xu L."/>
        </authorList>
    </citation>
    <scope>NUCLEOTIDE SEQUENCE [LARGE SCALE GENOMIC DNA]</scope>
    <source>
        <strain evidence="2 3">LMG 29519</strain>
    </source>
</reference>
<dbReference type="OrthoDB" id="9811070at2"/>
<organism evidence="2 3">
    <name type="scientific">Alteriqipengyuania halimionae</name>
    <dbReference type="NCBI Taxonomy" id="1926630"/>
    <lineage>
        <taxon>Bacteria</taxon>
        <taxon>Pseudomonadati</taxon>
        <taxon>Pseudomonadota</taxon>
        <taxon>Alphaproteobacteria</taxon>
        <taxon>Sphingomonadales</taxon>
        <taxon>Erythrobacteraceae</taxon>
        <taxon>Alteriqipengyuania</taxon>
    </lineage>
</organism>
<evidence type="ECO:0000313" key="3">
    <source>
        <dbReference type="Proteomes" id="UP000429229"/>
    </source>
</evidence>
<proteinExistence type="predicted"/>
<evidence type="ECO:0000313" key="2">
    <source>
        <dbReference type="EMBL" id="MXP10975.1"/>
    </source>
</evidence>
<keyword evidence="3" id="KW-1185">Reference proteome</keyword>
<dbReference type="InterPro" id="IPR001623">
    <property type="entry name" value="DnaJ_domain"/>
</dbReference>
<dbReference type="InterPro" id="IPR036869">
    <property type="entry name" value="J_dom_sf"/>
</dbReference>
<accession>A0A6I4U839</accession>
<dbReference type="Pfam" id="PF00226">
    <property type="entry name" value="DnaJ"/>
    <property type="match status" value="1"/>
</dbReference>
<dbReference type="RefSeq" id="WP_160617553.1">
    <property type="nucleotide sequence ID" value="NZ_WTYR01000001.1"/>
</dbReference>
<dbReference type="AlphaFoldDB" id="A0A6I4U839"/>
<dbReference type="EMBL" id="WTYR01000001">
    <property type="protein sequence ID" value="MXP10975.1"/>
    <property type="molecule type" value="Genomic_DNA"/>
</dbReference>